<keyword evidence="4" id="KW-0732">Signal</keyword>
<dbReference type="InterPro" id="IPR010497">
    <property type="entry name" value="Epoxide_hydro_N"/>
</dbReference>
<evidence type="ECO:0000256" key="3">
    <source>
        <dbReference type="ARBA" id="ARBA00022801"/>
    </source>
</evidence>
<gene>
    <name evidence="6" type="ORF">PRZ48_013269</name>
</gene>
<name>A0ABR0E447_ZASCE</name>
<keyword evidence="2" id="KW-0058">Aromatic hydrocarbons catabolism</keyword>
<evidence type="ECO:0000256" key="1">
    <source>
        <dbReference type="ARBA" id="ARBA00010088"/>
    </source>
</evidence>
<feature type="signal peptide" evidence="4">
    <location>
        <begin position="1"/>
        <end position="19"/>
    </location>
</feature>
<dbReference type="PRINTS" id="PR00412">
    <property type="entry name" value="EPOXHYDRLASE"/>
</dbReference>
<evidence type="ECO:0000313" key="7">
    <source>
        <dbReference type="Proteomes" id="UP001305779"/>
    </source>
</evidence>
<dbReference type="EMBL" id="JAXOVC010000011">
    <property type="protein sequence ID" value="KAK4496001.1"/>
    <property type="molecule type" value="Genomic_DNA"/>
</dbReference>
<protein>
    <recommendedName>
        <fullName evidence="5">Epoxide hydrolase N-terminal domain-containing protein</fullName>
    </recommendedName>
</protein>
<feature type="chain" id="PRO_5045043086" description="Epoxide hydrolase N-terminal domain-containing protein" evidence="4">
    <location>
        <begin position="20"/>
        <end position="407"/>
    </location>
</feature>
<evidence type="ECO:0000256" key="2">
    <source>
        <dbReference type="ARBA" id="ARBA00022797"/>
    </source>
</evidence>
<reference evidence="6 7" key="1">
    <citation type="journal article" date="2023" name="G3 (Bethesda)">
        <title>A chromosome-level genome assembly of Zasmidium syzygii isolated from banana leaves.</title>
        <authorList>
            <person name="van Westerhoven A.C."/>
            <person name="Mehrabi R."/>
            <person name="Talebi R."/>
            <person name="Steentjes M.B.F."/>
            <person name="Corcolon B."/>
            <person name="Chong P.A."/>
            <person name="Kema G.H.J."/>
            <person name="Seidl M.F."/>
        </authorList>
    </citation>
    <scope>NUCLEOTIDE SEQUENCE [LARGE SCALE GENOMIC DNA]</scope>
    <source>
        <strain evidence="6 7">P124</strain>
    </source>
</reference>
<evidence type="ECO:0000313" key="6">
    <source>
        <dbReference type="EMBL" id="KAK4496001.1"/>
    </source>
</evidence>
<dbReference type="PANTHER" id="PTHR21661:SF35">
    <property type="entry name" value="EPOXIDE HYDROLASE"/>
    <property type="match status" value="1"/>
</dbReference>
<accession>A0ABR0E447</accession>
<dbReference type="InterPro" id="IPR000639">
    <property type="entry name" value="Epox_hydrolase-like"/>
</dbReference>
<sequence>MKHFTTFSLALLAAGLAEGARDPNHYNARPFHIDLESRVPRMLSLAKDTRIPETPIYPGLGSSAGIDTKVLNDLRHQWLTKFDWKKEQKEMNQFNHYLADIEGQTIHYIHEKSSEPNAIPLLLLHGWPGSFLEFVPVIESLTQTAKTSTGKTVSFDVIVPSLPGFAFSSSAPANWTTDDTAGVFNTLMTKILGYKTFAVHGTDWGAAPTYTLYANYTETVRAAHLVFLPVLPPTTSNVTLTPLEQFEQQRANEWATTGNGYFVEQSFQPNTIGLALQDSPVGQLSWIGEKMIVWSDPRAGTPPSVITHNEILRSVSLYYLTQSFLSSVFIYFQNPEDFRTTYTKADTDAPLLFSSFKYNVGFWPREFVAKVGNLVFYNNHDFGGHFPGLDNPPALIGDLREIGEYWK</sequence>
<dbReference type="InterPro" id="IPR029058">
    <property type="entry name" value="AB_hydrolase_fold"/>
</dbReference>
<evidence type="ECO:0000259" key="5">
    <source>
        <dbReference type="Pfam" id="PF06441"/>
    </source>
</evidence>
<dbReference type="PIRSF" id="PIRSF001112">
    <property type="entry name" value="Epoxide_hydrolase"/>
    <property type="match status" value="1"/>
</dbReference>
<comment type="caution">
    <text evidence="6">The sequence shown here is derived from an EMBL/GenBank/DDBJ whole genome shotgun (WGS) entry which is preliminary data.</text>
</comment>
<dbReference type="Gene3D" id="3.40.50.1820">
    <property type="entry name" value="alpha/beta hydrolase"/>
    <property type="match status" value="1"/>
</dbReference>
<dbReference type="Pfam" id="PF06441">
    <property type="entry name" value="EHN"/>
    <property type="match status" value="1"/>
</dbReference>
<dbReference type="PANTHER" id="PTHR21661">
    <property type="entry name" value="EPOXIDE HYDROLASE 1-RELATED"/>
    <property type="match status" value="1"/>
</dbReference>
<comment type="similarity">
    <text evidence="1">Belongs to the peptidase S33 family.</text>
</comment>
<proteinExistence type="inferred from homology"/>
<keyword evidence="3" id="KW-0378">Hydrolase</keyword>
<feature type="domain" description="Epoxide hydrolase N-terminal" evidence="5">
    <location>
        <begin position="29"/>
        <end position="134"/>
    </location>
</feature>
<evidence type="ECO:0000256" key="4">
    <source>
        <dbReference type="SAM" id="SignalP"/>
    </source>
</evidence>
<dbReference type="SUPFAM" id="SSF53474">
    <property type="entry name" value="alpha/beta-Hydrolases"/>
    <property type="match status" value="1"/>
</dbReference>
<organism evidence="6 7">
    <name type="scientific">Zasmidium cellare</name>
    <name type="common">Wine cellar mold</name>
    <name type="synonym">Racodium cellare</name>
    <dbReference type="NCBI Taxonomy" id="395010"/>
    <lineage>
        <taxon>Eukaryota</taxon>
        <taxon>Fungi</taxon>
        <taxon>Dikarya</taxon>
        <taxon>Ascomycota</taxon>
        <taxon>Pezizomycotina</taxon>
        <taxon>Dothideomycetes</taxon>
        <taxon>Dothideomycetidae</taxon>
        <taxon>Mycosphaerellales</taxon>
        <taxon>Mycosphaerellaceae</taxon>
        <taxon>Zasmidium</taxon>
    </lineage>
</organism>
<keyword evidence="7" id="KW-1185">Reference proteome</keyword>
<dbReference type="InterPro" id="IPR016292">
    <property type="entry name" value="Epoxide_hydrolase"/>
</dbReference>
<dbReference type="Proteomes" id="UP001305779">
    <property type="component" value="Unassembled WGS sequence"/>
</dbReference>